<dbReference type="Pfam" id="PF02581">
    <property type="entry name" value="TMP-TENI"/>
    <property type="match status" value="1"/>
</dbReference>
<dbReference type="InterPro" id="IPR036206">
    <property type="entry name" value="ThiamineP_synth_sf"/>
</dbReference>
<dbReference type="EMBL" id="JACHBU010000003">
    <property type="protein sequence ID" value="MBB6508310.1"/>
    <property type="molecule type" value="Genomic_DNA"/>
</dbReference>
<dbReference type="GO" id="GO:0004789">
    <property type="term" value="F:thiamine-phosphate diphosphorylase activity"/>
    <property type="evidence" value="ECO:0007669"/>
    <property type="project" value="UniProtKB-EC"/>
</dbReference>
<dbReference type="SUPFAM" id="SSF51391">
    <property type="entry name" value="Thiamin phosphate synthase"/>
    <property type="match status" value="1"/>
</dbReference>
<dbReference type="InterPro" id="IPR022998">
    <property type="entry name" value="ThiamineP_synth_TenI"/>
</dbReference>
<evidence type="ECO:0000313" key="5">
    <source>
        <dbReference type="Proteomes" id="UP000585437"/>
    </source>
</evidence>
<accession>A0A7X0MSK1</accession>
<proteinExistence type="predicted"/>
<dbReference type="NCBIfam" id="NF005080">
    <property type="entry name" value="PRK06512.1"/>
    <property type="match status" value="1"/>
</dbReference>
<dbReference type="GO" id="GO:0005737">
    <property type="term" value="C:cytoplasm"/>
    <property type="evidence" value="ECO:0007669"/>
    <property type="project" value="TreeGrafter"/>
</dbReference>
<keyword evidence="2" id="KW-0784">Thiamine biosynthesis</keyword>
<protein>
    <submittedName>
        <fullName evidence="4">Thiamine-phosphate pyrophosphorylase</fullName>
        <ecNumber evidence="4">2.5.1.3</ecNumber>
    </submittedName>
</protein>
<dbReference type="Proteomes" id="UP000585437">
    <property type="component" value="Unassembled WGS sequence"/>
</dbReference>
<evidence type="ECO:0000256" key="1">
    <source>
        <dbReference type="ARBA" id="ARBA00004948"/>
    </source>
</evidence>
<keyword evidence="5" id="KW-1185">Reference proteome</keyword>
<dbReference type="PANTHER" id="PTHR20857">
    <property type="entry name" value="THIAMINE-PHOSPHATE PYROPHOSPHORYLASE"/>
    <property type="match status" value="1"/>
</dbReference>
<dbReference type="CDD" id="cd00564">
    <property type="entry name" value="TMP_TenI"/>
    <property type="match status" value="1"/>
</dbReference>
<dbReference type="AlphaFoldDB" id="A0A7X0MSK1"/>
<evidence type="ECO:0000313" key="4">
    <source>
        <dbReference type="EMBL" id="MBB6508310.1"/>
    </source>
</evidence>
<comment type="caution">
    <text evidence="4">The sequence shown here is derived from an EMBL/GenBank/DDBJ whole genome shotgun (WGS) entry which is preliminary data.</text>
</comment>
<organism evidence="4 5">
    <name type="scientific">Rhizobium soli</name>
    <dbReference type="NCBI Taxonomy" id="424798"/>
    <lineage>
        <taxon>Bacteria</taxon>
        <taxon>Pseudomonadati</taxon>
        <taxon>Pseudomonadota</taxon>
        <taxon>Alphaproteobacteria</taxon>
        <taxon>Hyphomicrobiales</taxon>
        <taxon>Rhizobiaceae</taxon>
        <taxon>Rhizobium/Agrobacterium group</taxon>
        <taxon>Rhizobium</taxon>
    </lineage>
</organism>
<dbReference type="RefSeq" id="WP_062460869.1">
    <property type="nucleotide sequence ID" value="NZ_JACHBU010000003.1"/>
</dbReference>
<evidence type="ECO:0000259" key="3">
    <source>
        <dbReference type="Pfam" id="PF02581"/>
    </source>
</evidence>
<dbReference type="GO" id="GO:0009228">
    <property type="term" value="P:thiamine biosynthetic process"/>
    <property type="evidence" value="ECO:0007669"/>
    <property type="project" value="UniProtKB-KW"/>
</dbReference>
<reference evidence="4 5" key="1">
    <citation type="submission" date="2020-08" db="EMBL/GenBank/DDBJ databases">
        <title>The Agave Microbiome: Exploring the role of microbial communities in plant adaptations to desert environments.</title>
        <authorList>
            <person name="Partida-Martinez L.P."/>
        </authorList>
    </citation>
    <scope>NUCLEOTIDE SEQUENCE [LARGE SCALE GENOMIC DNA]</scope>
    <source>
        <strain evidence="4 5">AS3.12</strain>
    </source>
</reference>
<comment type="pathway">
    <text evidence="1">Cofactor biosynthesis; thiamine diphosphate biosynthesis.</text>
</comment>
<sequence length="217" mass="23383">MKKQEERCRLVLIVPQDADAKAQADRLEKALAGGDVASVILPQYDEDDTAFQDRAELMVPMIQAAGAAALIAGDSRVAGRVKADGLHMAGSMEELEETIEKFSPKMIVGAGGASERHTALEVGERRPDYIFFGKLDGDIKPEAHPKNVALAEWWASMVEIPCIAMGGTDISSALEVAENGAEFVALRLAVFDHPEGPQEAVRLVNADLDEKAPRFEA</sequence>
<feature type="domain" description="Thiamine phosphate synthase/TenI" evidence="3">
    <location>
        <begin position="10"/>
        <end position="189"/>
    </location>
</feature>
<dbReference type="InterPro" id="IPR013785">
    <property type="entry name" value="Aldolase_TIM"/>
</dbReference>
<dbReference type="EC" id="2.5.1.3" evidence="4"/>
<keyword evidence="4" id="KW-0808">Transferase</keyword>
<gene>
    <name evidence="4" type="ORF">F4695_001659</name>
</gene>
<name>A0A7X0MSK1_9HYPH</name>
<dbReference type="PANTHER" id="PTHR20857:SF23">
    <property type="entry name" value="THIAMINE BIOSYNTHETIC BIFUNCTIONAL ENZYME"/>
    <property type="match status" value="1"/>
</dbReference>
<evidence type="ECO:0000256" key="2">
    <source>
        <dbReference type="ARBA" id="ARBA00022977"/>
    </source>
</evidence>
<dbReference type="Gene3D" id="3.20.20.70">
    <property type="entry name" value="Aldolase class I"/>
    <property type="match status" value="1"/>
</dbReference>